<protein>
    <submittedName>
        <fullName evidence="2">Uncharacterized protein</fullName>
    </submittedName>
</protein>
<dbReference type="AlphaFoldDB" id="A0A1Y0VT84"/>
<evidence type="ECO:0000313" key="3">
    <source>
        <dbReference type="Proteomes" id="UP000196118"/>
    </source>
</evidence>
<dbReference type="Proteomes" id="UP000196118">
    <property type="component" value="Chromosome"/>
</dbReference>
<evidence type="ECO:0000256" key="1">
    <source>
        <dbReference type="SAM" id="Phobius"/>
    </source>
</evidence>
<keyword evidence="1" id="KW-1133">Transmembrane helix</keyword>
<proteinExistence type="predicted"/>
<name>A0A1Y0VT84_PEDPE</name>
<reference evidence="2 3" key="1">
    <citation type="submission" date="2017-05" db="EMBL/GenBank/DDBJ databases">
        <title>Genome sequence of Pediococcus pentosaceus strain SRCM100892.</title>
        <authorList>
            <person name="Cho S.H."/>
        </authorList>
    </citation>
    <scope>NUCLEOTIDE SEQUENCE [LARGE SCALE GENOMIC DNA]</scope>
    <source>
        <strain evidence="2 3">SRCM100892</strain>
    </source>
</reference>
<feature type="transmembrane region" description="Helical" evidence="1">
    <location>
        <begin position="16"/>
        <end position="37"/>
    </location>
</feature>
<organism evidence="2 3">
    <name type="scientific">Pediococcus pentosaceus</name>
    <dbReference type="NCBI Taxonomy" id="1255"/>
    <lineage>
        <taxon>Bacteria</taxon>
        <taxon>Bacillati</taxon>
        <taxon>Bacillota</taxon>
        <taxon>Bacilli</taxon>
        <taxon>Lactobacillales</taxon>
        <taxon>Lactobacillaceae</taxon>
        <taxon>Pediococcus</taxon>
    </lineage>
</organism>
<keyword evidence="1" id="KW-0812">Transmembrane</keyword>
<evidence type="ECO:0000313" key="2">
    <source>
        <dbReference type="EMBL" id="ARW19089.1"/>
    </source>
</evidence>
<dbReference type="EMBL" id="CP021474">
    <property type="protein sequence ID" value="ARW19089.1"/>
    <property type="molecule type" value="Genomic_DNA"/>
</dbReference>
<accession>A0A1Y0VT84</accession>
<keyword evidence="1" id="KW-0472">Membrane</keyword>
<gene>
    <name evidence="2" type="ORF">S100892_00484</name>
</gene>
<sequence>MQRRSNHLKKTRKLPYIILGTVAAVLVLIYAGGAIHYSTSNTFMPNTVIDGVNVAGKNVNQAQTLVNNHVKNQTFNLTEKTKFSKLLNMQMQV</sequence>